<dbReference type="GO" id="GO:0016987">
    <property type="term" value="F:sigma factor activity"/>
    <property type="evidence" value="ECO:0007669"/>
    <property type="project" value="InterPro"/>
</dbReference>
<sequence>MNLPIEDGSEEEKLRELIPGIVRGNKRAMDQFYDLSFDKLCRLTQRFIKDDDTACQVMGQTYSDFYRKGQQLLSVRYPSVVLVKMVMSLIQKFNAANGKFSLPGDSSAPLMQGQENAVSLLQAGAIIEEATNQLTGTERRVFDLHYRKKMSLAEVALELGYTEGETEYYLQLAMTTLRKIMAESDLIVGGSLSWRKPKYLITGIFRRGRKG</sequence>
<dbReference type="GO" id="GO:0003677">
    <property type="term" value="F:DNA binding"/>
    <property type="evidence" value="ECO:0007669"/>
    <property type="project" value="InterPro"/>
</dbReference>
<dbReference type="GO" id="GO:0006352">
    <property type="term" value="P:DNA-templated transcription initiation"/>
    <property type="evidence" value="ECO:0007669"/>
    <property type="project" value="InterPro"/>
</dbReference>
<dbReference type="AlphaFoldDB" id="H1YBW3"/>
<evidence type="ECO:0000313" key="2">
    <source>
        <dbReference type="EMBL" id="EHQ27041.1"/>
    </source>
</evidence>
<keyword evidence="3" id="KW-1185">Reference proteome</keyword>
<dbReference type="Gene3D" id="1.10.10.10">
    <property type="entry name" value="Winged helix-like DNA-binding domain superfamily/Winged helix DNA-binding domain"/>
    <property type="match status" value="1"/>
</dbReference>
<dbReference type="RefSeq" id="WP_008507321.1">
    <property type="nucleotide sequence ID" value="NZ_CM001403.1"/>
</dbReference>
<proteinExistence type="predicted"/>
<dbReference type="InterPro" id="IPR036388">
    <property type="entry name" value="WH-like_DNA-bd_sf"/>
</dbReference>
<organism evidence="2 3">
    <name type="scientific">Mucilaginibacter paludis DSM 18603</name>
    <dbReference type="NCBI Taxonomy" id="714943"/>
    <lineage>
        <taxon>Bacteria</taxon>
        <taxon>Pseudomonadati</taxon>
        <taxon>Bacteroidota</taxon>
        <taxon>Sphingobacteriia</taxon>
        <taxon>Sphingobacteriales</taxon>
        <taxon>Sphingobacteriaceae</taxon>
        <taxon>Mucilaginibacter</taxon>
    </lineage>
</organism>
<dbReference type="Proteomes" id="UP000002774">
    <property type="component" value="Chromosome"/>
</dbReference>
<reference evidence="2" key="1">
    <citation type="submission" date="2011-09" db="EMBL/GenBank/DDBJ databases">
        <title>The permanent draft genome of Mucilaginibacter paludis DSM 18603.</title>
        <authorList>
            <consortium name="US DOE Joint Genome Institute (JGI-PGF)"/>
            <person name="Lucas S."/>
            <person name="Han J."/>
            <person name="Lapidus A."/>
            <person name="Bruce D."/>
            <person name="Goodwin L."/>
            <person name="Pitluck S."/>
            <person name="Peters L."/>
            <person name="Kyrpides N."/>
            <person name="Mavromatis K."/>
            <person name="Ivanova N."/>
            <person name="Mikhailova N."/>
            <person name="Held B."/>
            <person name="Detter J.C."/>
            <person name="Tapia R."/>
            <person name="Han C."/>
            <person name="Land M."/>
            <person name="Hauser L."/>
            <person name="Markowitz V."/>
            <person name="Cheng J.-F."/>
            <person name="Hugenholtz P."/>
            <person name="Woyke T."/>
            <person name="Wu D."/>
            <person name="Tindall B."/>
            <person name="Brambilla E."/>
            <person name="Klenk H.-P."/>
            <person name="Eisen J.A."/>
        </authorList>
    </citation>
    <scope>NUCLEOTIDE SEQUENCE [LARGE SCALE GENOMIC DNA]</scope>
    <source>
        <strain evidence="2">DSM 18603</strain>
    </source>
</reference>
<dbReference type="EMBL" id="CM001403">
    <property type="protein sequence ID" value="EHQ27041.1"/>
    <property type="molecule type" value="Genomic_DNA"/>
</dbReference>
<evidence type="ECO:0000259" key="1">
    <source>
        <dbReference type="Pfam" id="PF08281"/>
    </source>
</evidence>
<protein>
    <submittedName>
        <fullName evidence="2">RNA polymerase sigma factor, sigma-70 family</fullName>
    </submittedName>
</protein>
<name>H1YBW3_9SPHI</name>
<dbReference type="HOGENOM" id="CLU_1303749_0_0_10"/>
<dbReference type="Pfam" id="PF08281">
    <property type="entry name" value="Sigma70_r4_2"/>
    <property type="match status" value="1"/>
</dbReference>
<evidence type="ECO:0000313" key="3">
    <source>
        <dbReference type="Proteomes" id="UP000002774"/>
    </source>
</evidence>
<accession>H1YBW3</accession>
<gene>
    <name evidence="2" type="ORF">Mucpa_2933</name>
</gene>
<dbReference type="SUPFAM" id="SSF88659">
    <property type="entry name" value="Sigma3 and sigma4 domains of RNA polymerase sigma factors"/>
    <property type="match status" value="1"/>
</dbReference>
<dbReference type="InterPro" id="IPR013249">
    <property type="entry name" value="RNA_pol_sigma70_r4_t2"/>
</dbReference>
<dbReference type="InterPro" id="IPR013324">
    <property type="entry name" value="RNA_pol_sigma_r3/r4-like"/>
</dbReference>
<feature type="domain" description="RNA polymerase sigma factor 70 region 4 type 2" evidence="1">
    <location>
        <begin position="126"/>
        <end position="177"/>
    </location>
</feature>